<protein>
    <submittedName>
        <fullName evidence="2">Uncharacterized protein</fullName>
    </submittedName>
</protein>
<evidence type="ECO:0000313" key="2">
    <source>
        <dbReference type="EMBL" id="GEA87254.1"/>
    </source>
</evidence>
<proteinExistence type="predicted"/>
<comment type="caution">
    <text evidence="2">The sequence shown here is derived from an EMBL/GenBank/DDBJ whole genome shotgun (WGS) entry which is preliminary data.</text>
</comment>
<keyword evidence="1" id="KW-0472">Membrane</keyword>
<reference evidence="2" key="1">
    <citation type="submission" date="2019-06" db="EMBL/GenBank/DDBJ databases">
        <title>Whole genome shotgun sequence of Cellulomonas cellasea NBRC 3753.</title>
        <authorList>
            <person name="Hosoyama A."/>
            <person name="Uohara A."/>
            <person name="Ohji S."/>
            <person name="Ichikawa N."/>
        </authorList>
    </citation>
    <scope>NUCLEOTIDE SEQUENCE [LARGE SCALE GENOMIC DNA]</scope>
    <source>
        <strain evidence="2">NBRC 3753</strain>
    </source>
</reference>
<dbReference type="Proteomes" id="UP000317046">
    <property type="component" value="Unassembled WGS sequence"/>
</dbReference>
<feature type="transmembrane region" description="Helical" evidence="1">
    <location>
        <begin position="33"/>
        <end position="53"/>
    </location>
</feature>
<dbReference type="RefSeq" id="WP_141372081.1">
    <property type="nucleotide sequence ID" value="NZ_BJLR01000013.1"/>
</dbReference>
<name>A0A4Y3KUX9_9CELL</name>
<accession>A0A4Y3KUX9</accession>
<keyword evidence="1" id="KW-0812">Transmembrane</keyword>
<keyword evidence="1" id="KW-1133">Transmembrane helix</keyword>
<evidence type="ECO:0000313" key="3">
    <source>
        <dbReference type="Proteomes" id="UP000317046"/>
    </source>
</evidence>
<keyword evidence="3" id="KW-1185">Reference proteome</keyword>
<feature type="transmembrane region" description="Helical" evidence="1">
    <location>
        <begin position="96"/>
        <end position="118"/>
    </location>
</feature>
<organism evidence="2 3">
    <name type="scientific">Cellulomonas cellasea</name>
    <dbReference type="NCBI Taxonomy" id="43670"/>
    <lineage>
        <taxon>Bacteria</taxon>
        <taxon>Bacillati</taxon>
        <taxon>Actinomycetota</taxon>
        <taxon>Actinomycetes</taxon>
        <taxon>Micrococcales</taxon>
        <taxon>Cellulomonadaceae</taxon>
        <taxon>Cellulomonas</taxon>
    </lineage>
</organism>
<evidence type="ECO:0000256" key="1">
    <source>
        <dbReference type="SAM" id="Phobius"/>
    </source>
</evidence>
<dbReference type="AlphaFoldDB" id="A0A4Y3KUX9"/>
<gene>
    <name evidence="2" type="ORF">CCE01nite_12030</name>
</gene>
<sequence length="138" mass="13974">MSRLLGGSATGLVWFVVLSVATGAHDQRLASGQTSFLALTLLVVTSGATVLLLTRSGSSFGLGLVTVLIVCMLLGITDGPYTGTAEGQSLLSVPLLFARGLASPAVWVALAASAALTWRVRGRPAATVLEPAAAAQEP</sequence>
<feature type="transmembrane region" description="Helical" evidence="1">
    <location>
        <begin position="60"/>
        <end position="76"/>
    </location>
</feature>
<dbReference type="EMBL" id="BJLR01000013">
    <property type="protein sequence ID" value="GEA87254.1"/>
    <property type="molecule type" value="Genomic_DNA"/>
</dbReference>